<dbReference type="InterPro" id="IPR016635">
    <property type="entry name" value="AP_complex_ssu"/>
</dbReference>
<dbReference type="GO" id="GO:0012505">
    <property type="term" value="C:endomembrane system"/>
    <property type="evidence" value="ECO:0007669"/>
    <property type="project" value="UniProtKB-SubCell"/>
</dbReference>
<evidence type="ECO:0000256" key="3">
    <source>
        <dbReference type="ARBA" id="ARBA00022448"/>
    </source>
</evidence>
<keyword evidence="4" id="KW-0653">Protein transport</keyword>
<comment type="similarity">
    <text evidence="2">Belongs to the adaptor complexes small subunit family.</text>
</comment>
<name>L8GW07_ACACF</name>
<keyword evidence="5" id="KW-0472">Membrane</keyword>
<dbReference type="Pfam" id="PF01217">
    <property type="entry name" value="Clat_adaptor_s"/>
    <property type="match status" value="1"/>
</dbReference>
<feature type="domain" description="AP complex mu/sigma subunit" evidence="6">
    <location>
        <begin position="22"/>
        <end position="121"/>
    </location>
</feature>
<dbReference type="RefSeq" id="XP_004338284.1">
    <property type="nucleotide sequence ID" value="XM_004338236.1"/>
</dbReference>
<dbReference type="InterPro" id="IPR022775">
    <property type="entry name" value="AP_mu_sigma_su"/>
</dbReference>
<organism evidence="7 8">
    <name type="scientific">Acanthamoeba castellanii (strain ATCC 30010 / Neff)</name>
    <dbReference type="NCBI Taxonomy" id="1257118"/>
    <lineage>
        <taxon>Eukaryota</taxon>
        <taxon>Amoebozoa</taxon>
        <taxon>Discosea</taxon>
        <taxon>Longamoebia</taxon>
        <taxon>Centramoebida</taxon>
        <taxon>Acanthamoebidae</taxon>
        <taxon>Acanthamoeba</taxon>
    </lineage>
</organism>
<dbReference type="Gene3D" id="3.30.450.60">
    <property type="match status" value="1"/>
</dbReference>
<evidence type="ECO:0000259" key="6">
    <source>
        <dbReference type="Pfam" id="PF01217"/>
    </source>
</evidence>
<evidence type="ECO:0000256" key="5">
    <source>
        <dbReference type="ARBA" id="ARBA00023136"/>
    </source>
</evidence>
<reference evidence="7 8" key="1">
    <citation type="journal article" date="2013" name="Genome Biol.">
        <title>Genome of Acanthamoeba castellanii highlights extensive lateral gene transfer and early evolution of tyrosine kinase signaling.</title>
        <authorList>
            <person name="Clarke M."/>
            <person name="Lohan A.J."/>
            <person name="Liu B."/>
            <person name="Lagkouvardos I."/>
            <person name="Roy S."/>
            <person name="Zafar N."/>
            <person name="Bertelli C."/>
            <person name="Schilde C."/>
            <person name="Kianianmomeni A."/>
            <person name="Burglin T.R."/>
            <person name="Frech C."/>
            <person name="Turcotte B."/>
            <person name="Kopec K.O."/>
            <person name="Synnott J.M."/>
            <person name="Choo C."/>
            <person name="Paponov I."/>
            <person name="Finkler A."/>
            <person name="Soon Heng Tan C."/>
            <person name="Hutchins A.P."/>
            <person name="Weinmeier T."/>
            <person name="Rattei T."/>
            <person name="Chu J.S."/>
            <person name="Gimenez G."/>
            <person name="Irimia M."/>
            <person name="Rigden D.J."/>
            <person name="Fitzpatrick D.A."/>
            <person name="Lorenzo-Morales J."/>
            <person name="Bateman A."/>
            <person name="Chiu C.H."/>
            <person name="Tang P."/>
            <person name="Hegemann P."/>
            <person name="Fromm H."/>
            <person name="Raoult D."/>
            <person name="Greub G."/>
            <person name="Miranda-Saavedra D."/>
            <person name="Chen N."/>
            <person name="Nash P."/>
            <person name="Ginger M.L."/>
            <person name="Horn M."/>
            <person name="Schaap P."/>
            <person name="Caler L."/>
            <person name="Loftus B."/>
        </authorList>
    </citation>
    <scope>NUCLEOTIDE SEQUENCE [LARGE SCALE GENOMIC DNA]</scope>
    <source>
        <strain evidence="7 8">Neff</strain>
    </source>
</reference>
<evidence type="ECO:0000256" key="1">
    <source>
        <dbReference type="ARBA" id="ARBA00004308"/>
    </source>
</evidence>
<dbReference type="STRING" id="1257118.L8GW07"/>
<dbReference type="EMBL" id="KB008001">
    <property type="protein sequence ID" value="ELR16271.1"/>
    <property type="molecule type" value="Genomic_DNA"/>
</dbReference>
<dbReference type="SUPFAM" id="SSF64356">
    <property type="entry name" value="SNARE-like"/>
    <property type="match status" value="1"/>
</dbReference>
<dbReference type="AlphaFoldDB" id="L8GW07"/>
<gene>
    <name evidence="7" type="ORF">ACA1_202430</name>
</gene>
<evidence type="ECO:0000313" key="8">
    <source>
        <dbReference type="Proteomes" id="UP000011083"/>
    </source>
</evidence>
<dbReference type="PANTHER" id="PTHR11753">
    <property type="entry name" value="ADAPTOR COMPLEXES SMALL SUBUNIT FAMILY"/>
    <property type="match status" value="1"/>
</dbReference>
<dbReference type="GeneID" id="14916964"/>
<dbReference type="GO" id="GO:0015031">
    <property type="term" value="P:protein transport"/>
    <property type="evidence" value="ECO:0007669"/>
    <property type="project" value="UniProtKB-KW"/>
</dbReference>
<dbReference type="Proteomes" id="UP000011083">
    <property type="component" value="Unassembled WGS sequence"/>
</dbReference>
<dbReference type="KEGG" id="acan:ACA1_202430"/>
<evidence type="ECO:0000256" key="2">
    <source>
        <dbReference type="ARBA" id="ARBA00006972"/>
    </source>
</evidence>
<protein>
    <submittedName>
        <fullName evidence="7">Clathrin adaptor complex small chain subfamily protein</fullName>
    </submittedName>
</protein>
<dbReference type="InterPro" id="IPR011012">
    <property type="entry name" value="Longin-like_dom_sf"/>
</dbReference>
<evidence type="ECO:0000313" key="7">
    <source>
        <dbReference type="EMBL" id="ELR16271.1"/>
    </source>
</evidence>
<keyword evidence="8" id="KW-1185">Reference proteome</keyword>
<proteinExistence type="inferred from homology"/>
<accession>L8GW07</accession>
<keyword evidence="3" id="KW-0813">Transport</keyword>
<dbReference type="OrthoDB" id="371463at2759"/>
<sequence>MVKKRKERAKRTKKKRGGKRGMIEYILLVNKQGQARVSKYFDTHRPPKERVLFETEIVRKCLLRADDQCGFVEHQGRKVVYRRYASLFFIVGIDHSENELAVYEFIHNLVELFDRYFRQVVRSLPLRVMRLRCQRQMFTACCVVCVVCRCVRCVRCVCVCVGVYKHAHSFTTVRT</sequence>
<dbReference type="VEuPathDB" id="AmoebaDB:ACA1_202430"/>
<evidence type="ECO:0000256" key="4">
    <source>
        <dbReference type="ARBA" id="ARBA00022927"/>
    </source>
</evidence>
<comment type="subcellular location">
    <subcellularLocation>
        <location evidence="1">Endomembrane system</location>
    </subcellularLocation>
</comment>